<dbReference type="InterPro" id="IPR029063">
    <property type="entry name" value="SAM-dependent_MTases_sf"/>
</dbReference>
<proteinExistence type="predicted"/>
<reference evidence="8 9" key="1">
    <citation type="submission" date="2019-12" db="EMBL/GenBank/DDBJ databases">
        <authorList>
            <person name="Lee S.D."/>
        </authorList>
    </citation>
    <scope>NUCLEOTIDE SEQUENCE [LARGE SCALE GENOMIC DNA]</scope>
    <source>
        <strain evidence="8 9">SAP-6</strain>
    </source>
</reference>
<dbReference type="GO" id="GO:0032259">
    <property type="term" value="P:methylation"/>
    <property type="evidence" value="ECO:0007669"/>
    <property type="project" value="UniProtKB-KW"/>
</dbReference>
<dbReference type="Proteomes" id="UP000461443">
    <property type="component" value="Unassembled WGS sequence"/>
</dbReference>
<dbReference type="PANTHER" id="PTHR10629">
    <property type="entry name" value="CYTOSINE-SPECIFIC METHYLTRANSFERASE"/>
    <property type="match status" value="1"/>
</dbReference>
<dbReference type="EC" id="2.1.1.37" evidence="1"/>
<dbReference type="InterPro" id="IPR001525">
    <property type="entry name" value="C5_MeTfrase"/>
</dbReference>
<comment type="caution">
    <text evidence="8">The sequence shown here is derived from an EMBL/GenBank/DDBJ whole genome shotgun (WGS) entry which is preliminary data.</text>
</comment>
<dbReference type="AlphaFoldDB" id="A0A845SSS5"/>
<organism evidence="8 9">
    <name type="scientific">Acerihabitans arboris</name>
    <dbReference type="NCBI Taxonomy" id="2691583"/>
    <lineage>
        <taxon>Bacteria</taxon>
        <taxon>Pseudomonadati</taxon>
        <taxon>Pseudomonadota</taxon>
        <taxon>Gammaproteobacteria</taxon>
        <taxon>Enterobacterales</taxon>
        <taxon>Pectobacteriaceae</taxon>
        <taxon>Acerihabitans</taxon>
    </lineage>
</organism>
<keyword evidence="4" id="KW-0949">S-adenosyl-L-methionine</keyword>
<evidence type="ECO:0000256" key="7">
    <source>
        <dbReference type="SAM" id="MobiDB-lite"/>
    </source>
</evidence>
<sequence length="189" mass="21015">MLSGKNRQPKSAGDDNNLDTDRWATVRDVLSLPTEPLPLPETYKLGGPQHYNWHVTRALNQITIDRLKFIKAGGSRFDLPDRLRPDCHKGKNEGFSNVYGRMSWDKPSPTITGGCTTLSKGRFGHPDKLRTISIREAALLQTFPASYKFKASSVDSVCRIIGNALPCLFAKKMALACIDALKKQSKIEV</sequence>
<dbReference type="EMBL" id="WUBS01000022">
    <property type="protein sequence ID" value="NDL65768.1"/>
    <property type="molecule type" value="Genomic_DNA"/>
</dbReference>
<reference evidence="8 9" key="2">
    <citation type="submission" date="2020-02" db="EMBL/GenBank/DDBJ databases">
        <title>The new genus of Enterobacteriales.</title>
        <authorList>
            <person name="Kim I.S."/>
        </authorList>
    </citation>
    <scope>NUCLEOTIDE SEQUENCE [LARGE SCALE GENOMIC DNA]</scope>
    <source>
        <strain evidence="8 9">SAP-6</strain>
    </source>
</reference>
<feature type="region of interest" description="Disordered" evidence="7">
    <location>
        <begin position="1"/>
        <end position="20"/>
    </location>
</feature>
<keyword evidence="3" id="KW-0808">Transferase</keyword>
<keyword evidence="9" id="KW-1185">Reference proteome</keyword>
<gene>
    <name evidence="8" type="ORF">GRH90_23830</name>
</gene>
<evidence type="ECO:0000256" key="5">
    <source>
        <dbReference type="ARBA" id="ARBA00022747"/>
    </source>
</evidence>
<protein>
    <recommendedName>
        <fullName evidence="1">DNA (cytosine-5-)-methyltransferase</fullName>
        <ecNumber evidence="1">2.1.1.37</ecNumber>
    </recommendedName>
</protein>
<evidence type="ECO:0000256" key="3">
    <source>
        <dbReference type="ARBA" id="ARBA00022679"/>
    </source>
</evidence>
<dbReference type="PANTHER" id="PTHR10629:SF52">
    <property type="entry name" value="DNA (CYTOSINE-5)-METHYLTRANSFERASE 1"/>
    <property type="match status" value="1"/>
</dbReference>
<evidence type="ECO:0000256" key="6">
    <source>
        <dbReference type="ARBA" id="ARBA00047422"/>
    </source>
</evidence>
<dbReference type="GO" id="GO:0044027">
    <property type="term" value="P:negative regulation of gene expression via chromosomal CpG island methylation"/>
    <property type="evidence" value="ECO:0007669"/>
    <property type="project" value="TreeGrafter"/>
</dbReference>
<evidence type="ECO:0000256" key="1">
    <source>
        <dbReference type="ARBA" id="ARBA00011975"/>
    </source>
</evidence>
<keyword evidence="5" id="KW-0680">Restriction system</keyword>
<dbReference type="GO" id="GO:0003886">
    <property type="term" value="F:DNA (cytosine-5-)-methyltransferase activity"/>
    <property type="evidence" value="ECO:0007669"/>
    <property type="project" value="UniProtKB-EC"/>
</dbReference>
<dbReference type="SUPFAM" id="SSF53335">
    <property type="entry name" value="S-adenosyl-L-methionine-dependent methyltransferases"/>
    <property type="match status" value="1"/>
</dbReference>
<name>A0A845SSS5_9GAMM</name>
<comment type="catalytic activity">
    <reaction evidence="6">
        <text>a 2'-deoxycytidine in DNA + S-adenosyl-L-methionine = a 5-methyl-2'-deoxycytidine in DNA + S-adenosyl-L-homocysteine + H(+)</text>
        <dbReference type="Rhea" id="RHEA:13681"/>
        <dbReference type="Rhea" id="RHEA-COMP:11369"/>
        <dbReference type="Rhea" id="RHEA-COMP:11370"/>
        <dbReference type="ChEBI" id="CHEBI:15378"/>
        <dbReference type="ChEBI" id="CHEBI:57856"/>
        <dbReference type="ChEBI" id="CHEBI:59789"/>
        <dbReference type="ChEBI" id="CHEBI:85452"/>
        <dbReference type="ChEBI" id="CHEBI:85454"/>
        <dbReference type="EC" id="2.1.1.37"/>
    </reaction>
</comment>
<evidence type="ECO:0000256" key="2">
    <source>
        <dbReference type="ARBA" id="ARBA00022603"/>
    </source>
</evidence>
<dbReference type="InterPro" id="IPR050390">
    <property type="entry name" value="C5-Methyltransferase"/>
</dbReference>
<dbReference type="GO" id="GO:0009307">
    <property type="term" value="P:DNA restriction-modification system"/>
    <property type="evidence" value="ECO:0007669"/>
    <property type="project" value="UniProtKB-KW"/>
</dbReference>
<dbReference type="Gene3D" id="3.90.120.10">
    <property type="entry name" value="DNA Methylase, subunit A, domain 2"/>
    <property type="match status" value="1"/>
</dbReference>
<evidence type="ECO:0000313" key="9">
    <source>
        <dbReference type="Proteomes" id="UP000461443"/>
    </source>
</evidence>
<evidence type="ECO:0000256" key="4">
    <source>
        <dbReference type="ARBA" id="ARBA00022691"/>
    </source>
</evidence>
<accession>A0A845SSS5</accession>
<dbReference type="Pfam" id="PF00145">
    <property type="entry name" value="DNA_methylase"/>
    <property type="match status" value="1"/>
</dbReference>
<dbReference type="GO" id="GO:0003677">
    <property type="term" value="F:DNA binding"/>
    <property type="evidence" value="ECO:0007669"/>
    <property type="project" value="TreeGrafter"/>
</dbReference>
<keyword evidence="2" id="KW-0489">Methyltransferase</keyword>
<evidence type="ECO:0000313" key="8">
    <source>
        <dbReference type="EMBL" id="NDL65768.1"/>
    </source>
</evidence>